<dbReference type="InterPro" id="IPR052189">
    <property type="entry name" value="L-asp_N-monooxygenase_NS-form"/>
</dbReference>
<feature type="domain" description="FAD-dependent urate hydroxylase HpyO/Asp monooxygenase CreE-like FAD/NAD(P)-binding" evidence="1">
    <location>
        <begin position="5"/>
        <end position="164"/>
    </location>
</feature>
<dbReference type="Proteomes" id="UP000638732">
    <property type="component" value="Unassembled WGS sequence"/>
</dbReference>
<sequence>MHIGIIGGGPSAMFVLKRLIELGRSDFRVDIFEKKNKLGAGMPYSDEGARAEHITNVSGNEIPDLFTTVEDWVGMNHSVANSYDITVKNFNEYKVLPRLLFGEYLSQQFSFILAKAERMGLKVIVHYQTHIKDIRDLAAINKVELISRDNRVFSFNKVVVCSGHYWSKHYEDIVPGYFDSPYPPHKLTHLVNQSVAIRGASLTAIDALRTLSLNNGSFSLDEHGKKIYRLNKDCPKFKIILHSRNGLLPAVRFHLEDSHLAKDSVLDPKEVEHVRAQHHGFLPLDYVYQRNFLEGLKHNRPDFYELIKDLSLEDFVELMMIRREDTPAFELLKAEYAEAERSIALKRSVYWKEMLAILSFAMNYPAKYFSAEDMLRLQKTLMPLIAIVIAFAPQDSVEEMIALYDAGLLDLITVGDKSQIESVKDGGIYYHYIDETGQKVSSYYETFIDCIGQPHLNYDEIPFPSLIADQTVSAAKIKFSDPQIAKTYVNGGNKNVYCDTTGDYYLKVPGITIDDYFRVINNSGEINEKIFMMAVPFIGGFNPDYSGLDFGEAASARIVEKLI</sequence>
<organism evidence="2 3">
    <name type="scientific">Mucilaginibacter agri</name>
    <dbReference type="NCBI Taxonomy" id="2695265"/>
    <lineage>
        <taxon>Bacteria</taxon>
        <taxon>Pseudomonadati</taxon>
        <taxon>Bacteroidota</taxon>
        <taxon>Sphingobacteriia</taxon>
        <taxon>Sphingobacteriales</taxon>
        <taxon>Sphingobacteriaceae</taxon>
        <taxon>Mucilaginibacter</taxon>
    </lineage>
</organism>
<comment type="caution">
    <text evidence="2">The sequence shown here is derived from an EMBL/GenBank/DDBJ whole genome shotgun (WGS) entry which is preliminary data.</text>
</comment>
<accession>A0A966DRB7</accession>
<dbReference type="PANTHER" id="PTHR40254">
    <property type="entry name" value="BLR0577 PROTEIN"/>
    <property type="match status" value="1"/>
</dbReference>
<evidence type="ECO:0000313" key="3">
    <source>
        <dbReference type="Proteomes" id="UP000638732"/>
    </source>
</evidence>
<dbReference type="InterPro" id="IPR036188">
    <property type="entry name" value="FAD/NAD-bd_sf"/>
</dbReference>
<dbReference type="Gene3D" id="3.50.50.60">
    <property type="entry name" value="FAD/NAD(P)-binding domain"/>
    <property type="match status" value="1"/>
</dbReference>
<dbReference type="EMBL" id="WWEO01000037">
    <property type="protein sequence ID" value="NCD68320.1"/>
    <property type="molecule type" value="Genomic_DNA"/>
</dbReference>
<dbReference type="InterPro" id="IPR038732">
    <property type="entry name" value="HpyO/CreE_NAD-binding"/>
</dbReference>
<dbReference type="PANTHER" id="PTHR40254:SF1">
    <property type="entry name" value="BLR0577 PROTEIN"/>
    <property type="match status" value="1"/>
</dbReference>
<reference evidence="2" key="2">
    <citation type="submission" date="2020-10" db="EMBL/GenBank/DDBJ databases">
        <title>Mucilaginibacter sp. nov., isolated from soil.</title>
        <authorList>
            <person name="Jeon C.O."/>
        </authorList>
    </citation>
    <scope>NUCLEOTIDE SEQUENCE</scope>
    <source>
        <strain evidence="2">R11</strain>
    </source>
</reference>
<name>A0A966DRB7_9SPHI</name>
<evidence type="ECO:0000313" key="2">
    <source>
        <dbReference type="EMBL" id="NCD68320.1"/>
    </source>
</evidence>
<reference evidence="2" key="1">
    <citation type="submission" date="2020-01" db="EMBL/GenBank/DDBJ databases">
        <authorList>
            <person name="Seo Y.L."/>
        </authorList>
    </citation>
    <scope>NUCLEOTIDE SEQUENCE</scope>
    <source>
        <strain evidence="2">R11</strain>
    </source>
</reference>
<keyword evidence="3" id="KW-1185">Reference proteome</keyword>
<dbReference type="RefSeq" id="WP_166584346.1">
    <property type="nucleotide sequence ID" value="NZ_WWEO01000037.1"/>
</dbReference>
<dbReference type="AlphaFoldDB" id="A0A966DRB7"/>
<proteinExistence type="predicted"/>
<dbReference type="Pfam" id="PF13454">
    <property type="entry name" value="NAD_binding_9"/>
    <property type="match status" value="1"/>
</dbReference>
<gene>
    <name evidence="2" type="ORF">GSY63_02985</name>
</gene>
<evidence type="ECO:0000259" key="1">
    <source>
        <dbReference type="Pfam" id="PF13454"/>
    </source>
</evidence>
<dbReference type="SUPFAM" id="SSF51905">
    <property type="entry name" value="FAD/NAD(P)-binding domain"/>
    <property type="match status" value="1"/>
</dbReference>
<protein>
    <recommendedName>
        <fullName evidence="1">FAD-dependent urate hydroxylase HpyO/Asp monooxygenase CreE-like FAD/NAD(P)-binding domain-containing protein</fullName>
    </recommendedName>
</protein>